<evidence type="ECO:0000313" key="3">
    <source>
        <dbReference type="Proteomes" id="UP000327000"/>
    </source>
</evidence>
<evidence type="ECO:0000259" key="1">
    <source>
        <dbReference type="Pfam" id="PF04851"/>
    </source>
</evidence>
<gene>
    <name evidence="2" type="ORF">FRZ00_21255</name>
</gene>
<name>A0A5N5W576_STRMB</name>
<dbReference type="Pfam" id="PF04851">
    <property type="entry name" value="ResIII"/>
    <property type="match status" value="1"/>
</dbReference>
<dbReference type="AlphaFoldDB" id="A0A5N5W576"/>
<dbReference type="InterPro" id="IPR006935">
    <property type="entry name" value="Helicase/UvrB_N"/>
</dbReference>
<dbReference type="Proteomes" id="UP000327000">
    <property type="component" value="Unassembled WGS sequence"/>
</dbReference>
<feature type="domain" description="Helicase/UvrB N-terminal" evidence="1">
    <location>
        <begin position="66"/>
        <end position="127"/>
    </location>
</feature>
<dbReference type="SUPFAM" id="SSF52540">
    <property type="entry name" value="P-loop containing nucleoside triphosphate hydrolases"/>
    <property type="match status" value="1"/>
</dbReference>
<dbReference type="InterPro" id="IPR027417">
    <property type="entry name" value="P-loop_NTPase"/>
</dbReference>
<proteinExistence type="predicted"/>
<dbReference type="EMBL" id="VOKX01000070">
    <property type="protein sequence ID" value="KAB7839472.1"/>
    <property type="molecule type" value="Genomic_DNA"/>
</dbReference>
<organism evidence="2 3">
    <name type="scientific">Streptomyces mobaraensis</name>
    <name type="common">Streptoverticillium mobaraense</name>
    <dbReference type="NCBI Taxonomy" id="35621"/>
    <lineage>
        <taxon>Bacteria</taxon>
        <taxon>Bacillati</taxon>
        <taxon>Actinomycetota</taxon>
        <taxon>Actinomycetes</taxon>
        <taxon>Kitasatosporales</taxon>
        <taxon>Streptomycetaceae</taxon>
        <taxon>Streptomyces</taxon>
    </lineage>
</organism>
<comment type="caution">
    <text evidence="2">The sequence shown here is derived from an EMBL/GenBank/DDBJ whole genome shotgun (WGS) entry which is preliminary data.</text>
</comment>
<accession>A0A5N5W576</accession>
<keyword evidence="3" id="KW-1185">Reference proteome</keyword>
<evidence type="ECO:0000313" key="2">
    <source>
        <dbReference type="EMBL" id="KAB7839472.1"/>
    </source>
</evidence>
<sequence length="129" mass="13991">MAQVEQPWRILGLVRVARRFEISGSTSLRQASSFVDPFNLLIIITDGADVNDRGTPVRGHKAASRMVPRPHQEEALRAIRETSESRALVVMACGTGKSLVARETANTRAPGAVLVTVPTLALADQIYRG</sequence>
<protein>
    <recommendedName>
        <fullName evidence="1">Helicase/UvrB N-terminal domain-containing protein</fullName>
    </recommendedName>
</protein>
<reference evidence="2 3" key="1">
    <citation type="journal article" date="2019" name="Microb. Cell Fact.">
        <title>Exploring novel herbicidin analogues by transcriptional regulator overexpression and MS/MS molecular networking.</title>
        <authorList>
            <person name="Shi Y."/>
            <person name="Gu R."/>
            <person name="Li Y."/>
            <person name="Wang X."/>
            <person name="Ren W."/>
            <person name="Li X."/>
            <person name="Wang L."/>
            <person name="Xie Y."/>
            <person name="Hong B."/>
        </authorList>
    </citation>
    <scope>NUCLEOTIDE SEQUENCE [LARGE SCALE GENOMIC DNA]</scope>
    <source>
        <strain evidence="2 3">US-43</strain>
    </source>
</reference>
<dbReference type="Gene3D" id="3.40.50.300">
    <property type="entry name" value="P-loop containing nucleotide triphosphate hydrolases"/>
    <property type="match status" value="1"/>
</dbReference>
<dbReference type="GO" id="GO:0003677">
    <property type="term" value="F:DNA binding"/>
    <property type="evidence" value="ECO:0007669"/>
    <property type="project" value="InterPro"/>
</dbReference>
<dbReference type="GO" id="GO:0016787">
    <property type="term" value="F:hydrolase activity"/>
    <property type="evidence" value="ECO:0007669"/>
    <property type="project" value="InterPro"/>
</dbReference>
<dbReference type="GO" id="GO:0005524">
    <property type="term" value="F:ATP binding"/>
    <property type="evidence" value="ECO:0007669"/>
    <property type="project" value="InterPro"/>
</dbReference>